<gene>
    <name evidence="1" type="ORF">ETB97_008672</name>
</gene>
<evidence type="ECO:0000313" key="2">
    <source>
        <dbReference type="Proteomes" id="UP000541154"/>
    </source>
</evidence>
<organism evidence="1 2">
    <name type="scientific">Petromyces alliaceus</name>
    <name type="common">Aspergillus alliaceus</name>
    <dbReference type="NCBI Taxonomy" id="209559"/>
    <lineage>
        <taxon>Eukaryota</taxon>
        <taxon>Fungi</taxon>
        <taxon>Dikarya</taxon>
        <taxon>Ascomycota</taxon>
        <taxon>Pezizomycotina</taxon>
        <taxon>Eurotiomycetes</taxon>
        <taxon>Eurotiomycetidae</taxon>
        <taxon>Eurotiales</taxon>
        <taxon>Aspergillaceae</taxon>
        <taxon>Aspergillus</taxon>
        <taxon>Aspergillus subgen. Circumdati</taxon>
    </lineage>
</organism>
<reference evidence="1 2" key="1">
    <citation type="submission" date="2019-04" db="EMBL/GenBank/DDBJ databases">
        <title>Aspergillus burnettii sp. nov., novel species from soil in southeast Queensland.</title>
        <authorList>
            <person name="Gilchrist C.L.M."/>
            <person name="Pitt J.I."/>
            <person name="Lange L."/>
            <person name="Lacey H.J."/>
            <person name="Vuong D."/>
            <person name="Midgley D.J."/>
            <person name="Greenfield P."/>
            <person name="Bradbury M."/>
            <person name="Lacey E."/>
            <person name="Busk P.K."/>
            <person name="Pilgaard B."/>
            <person name="Chooi Y.H."/>
            <person name="Piggott A.M."/>
        </authorList>
    </citation>
    <scope>NUCLEOTIDE SEQUENCE [LARGE SCALE GENOMIC DNA]</scope>
    <source>
        <strain evidence="1 2">FRR 5400</strain>
    </source>
</reference>
<dbReference type="Pfam" id="PF12796">
    <property type="entry name" value="Ank_2"/>
    <property type="match status" value="1"/>
</dbReference>
<dbReference type="InterPro" id="IPR002110">
    <property type="entry name" value="Ankyrin_rpt"/>
</dbReference>
<dbReference type="Proteomes" id="UP000541154">
    <property type="component" value="Unassembled WGS sequence"/>
</dbReference>
<dbReference type="EMBL" id="SPNV01000004">
    <property type="protein sequence ID" value="KAF5866868.1"/>
    <property type="molecule type" value="Genomic_DNA"/>
</dbReference>
<sequence>MPSTTIRQNGPAYVTKPVKAGKIDKKDPSVCGPLFVAAMNGEVDQIDNILQQDPKKVDEKCDECDGYTPVIVAAIYGQLKAVERLCRKWNANVEIRDANSYTIVKLALDQNHGDIVDWLIKEYPKMIITDPRHPKGAEWLTAQFWKMWNNIEEEASKPPKDVLDQLLKGQLKPDTDRTVSEVYWEHILLRYIGDVPLDINRNYSTNLRMAFCGTFDRTLHGHEGIRESARLLNLVLPTTQYNIIGTHVAPKGQWVTERWEYHNYKDNLQVLDGIDTFLINEDEGKIEVMLINYNVYNLEWIDDPERPRPNTRV</sequence>
<dbReference type="InterPro" id="IPR036770">
    <property type="entry name" value="Ankyrin_rpt-contain_sf"/>
</dbReference>
<comment type="caution">
    <text evidence="1">The sequence shown here is derived from an EMBL/GenBank/DDBJ whole genome shotgun (WGS) entry which is preliminary data.</text>
</comment>
<proteinExistence type="predicted"/>
<protein>
    <recommendedName>
        <fullName evidence="3">Ankyrin repeat protein</fullName>
    </recommendedName>
</protein>
<dbReference type="SUPFAM" id="SSF48403">
    <property type="entry name" value="Ankyrin repeat"/>
    <property type="match status" value="1"/>
</dbReference>
<name>A0A8H6ECD7_PETAA</name>
<evidence type="ECO:0008006" key="3">
    <source>
        <dbReference type="Google" id="ProtNLM"/>
    </source>
</evidence>
<evidence type="ECO:0000313" key="1">
    <source>
        <dbReference type="EMBL" id="KAF5866868.1"/>
    </source>
</evidence>
<dbReference type="Gene3D" id="1.25.40.20">
    <property type="entry name" value="Ankyrin repeat-containing domain"/>
    <property type="match status" value="1"/>
</dbReference>
<keyword evidence="2" id="KW-1185">Reference proteome</keyword>
<accession>A0A8H6ECD7</accession>
<dbReference type="AlphaFoldDB" id="A0A8H6ECD7"/>